<keyword evidence="3" id="KW-1185">Reference proteome</keyword>
<dbReference type="AlphaFoldDB" id="D7DM01"/>
<dbReference type="OrthoDB" id="9786134at2"/>
<proteinExistence type="predicted"/>
<protein>
    <submittedName>
        <fullName evidence="2">MOSC domain containing protein</fullName>
    </submittedName>
</protein>
<dbReference type="InterPro" id="IPR011037">
    <property type="entry name" value="Pyrv_Knase-like_insert_dom_sf"/>
</dbReference>
<dbReference type="KEGG" id="meh:M301_2330"/>
<evidence type="ECO:0000313" key="2">
    <source>
        <dbReference type="EMBL" id="ADI30695.1"/>
    </source>
</evidence>
<dbReference type="Gene3D" id="2.40.33.20">
    <property type="entry name" value="PK beta-barrel domain-like"/>
    <property type="match status" value="1"/>
</dbReference>
<gene>
    <name evidence="2" type="ordered locus">M301_2330</name>
</gene>
<dbReference type="InterPro" id="IPR052353">
    <property type="entry name" value="Benzoxazolinone_Detox_Enz"/>
</dbReference>
<dbReference type="GO" id="GO:0030151">
    <property type="term" value="F:molybdenum ion binding"/>
    <property type="evidence" value="ECO:0007669"/>
    <property type="project" value="InterPro"/>
</dbReference>
<dbReference type="GO" id="GO:0030170">
    <property type="term" value="F:pyridoxal phosphate binding"/>
    <property type="evidence" value="ECO:0007669"/>
    <property type="project" value="InterPro"/>
</dbReference>
<accession>D7DM01</accession>
<dbReference type="GO" id="GO:0003824">
    <property type="term" value="F:catalytic activity"/>
    <property type="evidence" value="ECO:0007669"/>
    <property type="project" value="InterPro"/>
</dbReference>
<reference evidence="2 3" key="2">
    <citation type="journal article" date="2011" name="J. Bacteriol.">
        <title>Genomes of three methylotrophs from a single niche uncover genetic and metabolic divergence of Methylophilaceae.</title>
        <authorList>
            <person name="Lapidus A."/>
            <person name="Clum A."/>
            <person name="Labutti K."/>
            <person name="Kaluzhnaya M.G."/>
            <person name="Lim S."/>
            <person name="Beck D.A."/>
            <person name="Glavina Del Rio T."/>
            <person name="Nolan M."/>
            <person name="Mavromatis K."/>
            <person name="Huntemann M."/>
            <person name="Lucas S."/>
            <person name="Lidstrom M.E."/>
            <person name="Ivanova N."/>
            <person name="Chistoserdova L."/>
        </authorList>
    </citation>
    <scope>NUCLEOTIDE SEQUENCE [LARGE SCALE GENOMIC DNA]</scope>
    <source>
        <strain evidence="2 3">301</strain>
    </source>
</reference>
<dbReference type="Pfam" id="PF03473">
    <property type="entry name" value="MOSC"/>
    <property type="match status" value="1"/>
</dbReference>
<dbReference type="SUPFAM" id="SSF50800">
    <property type="entry name" value="PK beta-barrel domain-like"/>
    <property type="match status" value="1"/>
</dbReference>
<dbReference type="HOGENOM" id="CLU_082566_1_0_4"/>
<dbReference type="eggNOG" id="COG2258">
    <property type="taxonomic scope" value="Bacteria"/>
</dbReference>
<dbReference type="PANTHER" id="PTHR30212">
    <property type="entry name" value="PROTEIN YIIM"/>
    <property type="match status" value="1"/>
</dbReference>
<dbReference type="PANTHER" id="PTHR30212:SF2">
    <property type="entry name" value="PROTEIN YIIM"/>
    <property type="match status" value="1"/>
</dbReference>
<evidence type="ECO:0000259" key="1">
    <source>
        <dbReference type="PROSITE" id="PS51340"/>
    </source>
</evidence>
<dbReference type="RefSeq" id="WP_013149003.1">
    <property type="nucleotide sequence ID" value="NC_014207.1"/>
</dbReference>
<dbReference type="PROSITE" id="PS51340">
    <property type="entry name" value="MOSC"/>
    <property type="match status" value="1"/>
</dbReference>
<reference evidence="3" key="1">
    <citation type="submission" date="2010-05" db="EMBL/GenBank/DDBJ databases">
        <title>Complete sequence of Methylotenera sp. 301.</title>
        <authorList>
            <person name="Lucas S."/>
            <person name="Copeland A."/>
            <person name="Lapidus A."/>
            <person name="Cheng J.-F."/>
            <person name="Bruce D."/>
            <person name="Goodwin L."/>
            <person name="Pitluck S."/>
            <person name="Clum A."/>
            <person name="Land M."/>
            <person name="Hauser L."/>
            <person name="Kyrpides N."/>
            <person name="Ivanova N."/>
            <person name="Chistoservova L."/>
            <person name="Kalyuzhnaya M."/>
            <person name="Woyke T."/>
        </authorList>
    </citation>
    <scope>NUCLEOTIDE SEQUENCE [LARGE SCALE GENOMIC DNA]</scope>
    <source>
        <strain evidence="3">301</strain>
    </source>
</reference>
<dbReference type="EMBL" id="CP002056">
    <property type="protein sequence ID" value="ADI30695.1"/>
    <property type="molecule type" value="Genomic_DNA"/>
</dbReference>
<sequence length="221" mass="24420">MKLISLNVAQPKTVIIDELPVLTGIYKLPVKRPVWLAKLGLNGDDQADKAVHGGEHQAIYSYPFEHYAYWQDTLGLTDLPYGTFGENLTISGFDEDSIQIGDTLKIGEAIVQVTMPRIPCFKFGHKIGQPDILETFLNSGRSGFYQRVITAGSIKAGDEITLLDREADSITVRTALILQKLDLALAGEKPIHLLHKALKIPNLAPVLKTVYLERLTALEQS</sequence>
<feature type="domain" description="MOSC" evidence="1">
    <location>
        <begin position="28"/>
        <end position="163"/>
    </location>
</feature>
<dbReference type="Proteomes" id="UP000000383">
    <property type="component" value="Chromosome"/>
</dbReference>
<dbReference type="InterPro" id="IPR005302">
    <property type="entry name" value="MoCF_Sase_C"/>
</dbReference>
<name>D7DM01_METV0</name>
<organism evidence="2 3">
    <name type="scientific">Methylotenera versatilis (strain 301)</name>
    <dbReference type="NCBI Taxonomy" id="666681"/>
    <lineage>
        <taxon>Bacteria</taxon>
        <taxon>Pseudomonadati</taxon>
        <taxon>Pseudomonadota</taxon>
        <taxon>Betaproteobacteria</taxon>
        <taxon>Nitrosomonadales</taxon>
        <taxon>Methylophilaceae</taxon>
        <taxon>Methylotenera</taxon>
    </lineage>
</organism>
<evidence type="ECO:0000313" key="3">
    <source>
        <dbReference type="Proteomes" id="UP000000383"/>
    </source>
</evidence>
<dbReference type="STRING" id="666681.M301_2330"/>